<proteinExistence type="predicted"/>
<protein>
    <submittedName>
        <fullName evidence="1">OmpH family outer membrane protein</fullName>
    </submittedName>
</protein>
<sequence length="170" mass="19076">MKNIVYIVLLAVVFTSCQQQKIGYVDNGIVINEFQEKKDIEANFQIKDDAFKKRADSIGQAFQTEVQEAQVVAKKTPQKAQEIMGGLQQKQQMLQQQMQIEQQAITQEFQAQIDSVIVKVKGFVKDYGKNNGYTFVLGTSDASAAVLYGAEENDLTQIVLEALNADYNKK</sequence>
<evidence type="ECO:0000313" key="1">
    <source>
        <dbReference type="EMBL" id="MBU2949694.1"/>
    </source>
</evidence>
<dbReference type="EMBL" id="JAHKPD010000008">
    <property type="protein sequence ID" value="MBU2949694.1"/>
    <property type="molecule type" value="Genomic_DNA"/>
</dbReference>
<keyword evidence="2" id="KW-1185">Reference proteome</keyword>
<gene>
    <name evidence="1" type="ORF">KO493_03165</name>
</gene>
<accession>A0ACC5U5Y2</accession>
<comment type="caution">
    <text evidence="1">The sequence shown here is derived from an EMBL/GenBank/DDBJ whole genome shotgun (WGS) entry which is preliminary data.</text>
</comment>
<name>A0ACC5U5Y2_9FLAO</name>
<organism evidence="1 2">
    <name type="scientific">Pseudotamlana agarivorans</name>
    <dbReference type="NCBI Taxonomy" id="481183"/>
    <lineage>
        <taxon>Bacteria</taxon>
        <taxon>Pseudomonadati</taxon>
        <taxon>Bacteroidota</taxon>
        <taxon>Flavobacteriia</taxon>
        <taxon>Flavobacteriales</taxon>
        <taxon>Flavobacteriaceae</taxon>
        <taxon>Pseudotamlana</taxon>
    </lineage>
</organism>
<evidence type="ECO:0000313" key="2">
    <source>
        <dbReference type="Proteomes" id="UP001647509"/>
    </source>
</evidence>
<dbReference type="Proteomes" id="UP001647509">
    <property type="component" value="Unassembled WGS sequence"/>
</dbReference>
<reference evidence="1" key="1">
    <citation type="submission" date="2021-05" db="EMBL/GenBank/DDBJ databases">
        <title>Draft genomes of bacteria isolated from model marine particles.</title>
        <authorList>
            <person name="Datta M.S."/>
            <person name="Schwartzman J.A."/>
            <person name="Enke T.N."/>
            <person name="Saavedra J."/>
            <person name="Cermak N."/>
            <person name="Cordero O.X."/>
        </authorList>
    </citation>
    <scope>NUCLEOTIDE SEQUENCE</scope>
    <source>
        <strain evidence="1">I2M19</strain>
    </source>
</reference>